<feature type="binding site" evidence="7">
    <location>
        <begin position="304"/>
        <end position="311"/>
    </location>
    <ligand>
        <name>ATP</name>
        <dbReference type="ChEBI" id="CHEBI:30616"/>
    </ligand>
</feature>
<dbReference type="SUPFAM" id="SSF56317">
    <property type="entry name" value="Carbon-nitrogen hydrolase"/>
    <property type="match status" value="1"/>
</dbReference>
<comment type="function">
    <text evidence="7">Catalyzes the ATP-dependent amidation of deamido-NAD to form NAD. Uses L-glutamine as a nitrogen source.</text>
</comment>
<dbReference type="NCBIfam" id="NF010588">
    <property type="entry name" value="PRK13981.1"/>
    <property type="match status" value="1"/>
</dbReference>
<dbReference type="OrthoDB" id="9803818at2"/>
<keyword evidence="6 7" id="KW-0520">NAD</keyword>
<evidence type="ECO:0000256" key="7">
    <source>
        <dbReference type="HAMAP-Rule" id="MF_02090"/>
    </source>
</evidence>
<organism evidence="11 12">
    <name type="scientific">Prochlorococcus marinus XMU1408</name>
    <dbReference type="NCBI Taxonomy" id="2213228"/>
    <lineage>
        <taxon>Bacteria</taxon>
        <taxon>Bacillati</taxon>
        <taxon>Cyanobacteriota</taxon>
        <taxon>Cyanophyceae</taxon>
        <taxon>Synechococcales</taxon>
        <taxon>Prochlorococcaceae</taxon>
        <taxon>Prochlorococcus</taxon>
    </lineage>
</organism>
<dbReference type="Pfam" id="PF02540">
    <property type="entry name" value="NAD_synthase"/>
    <property type="match status" value="1"/>
</dbReference>
<comment type="catalytic activity">
    <reaction evidence="7 8">
        <text>deamido-NAD(+) + L-glutamine + ATP + H2O = L-glutamate + AMP + diphosphate + NAD(+) + H(+)</text>
        <dbReference type="Rhea" id="RHEA:24384"/>
        <dbReference type="ChEBI" id="CHEBI:15377"/>
        <dbReference type="ChEBI" id="CHEBI:15378"/>
        <dbReference type="ChEBI" id="CHEBI:29985"/>
        <dbReference type="ChEBI" id="CHEBI:30616"/>
        <dbReference type="ChEBI" id="CHEBI:33019"/>
        <dbReference type="ChEBI" id="CHEBI:57540"/>
        <dbReference type="ChEBI" id="CHEBI:58359"/>
        <dbReference type="ChEBI" id="CHEBI:58437"/>
        <dbReference type="ChEBI" id="CHEBI:456215"/>
        <dbReference type="EC" id="6.3.5.1"/>
    </reaction>
</comment>
<feature type="active site" description="Nucleophile; for glutaminase activity" evidence="7">
    <location>
        <position position="156"/>
    </location>
</feature>
<keyword evidence="4 7" id="KW-0547">Nucleotide-binding</keyword>
<dbReference type="GO" id="GO:0003952">
    <property type="term" value="F:NAD+ synthase (glutamine-hydrolyzing) activity"/>
    <property type="evidence" value="ECO:0007669"/>
    <property type="project" value="UniProtKB-UniRule"/>
</dbReference>
<gene>
    <name evidence="7" type="primary">nadE</name>
    <name evidence="11" type="ORF">DNJ73_07865</name>
</gene>
<evidence type="ECO:0000256" key="9">
    <source>
        <dbReference type="RuleBase" id="RU003811"/>
    </source>
</evidence>
<sequence>MKLVLAQLNPVIGDLDGNANKIFEVCKSIKNNNVDLVITPELSLIGYPPKDLLFNPRLFEEERYILNKLSKKLNHLNNSLSVLVGIAEPTPDIEVPKLYNSVVILGKGSWRVVARKQLLPTYDVFDEKRYFRSAENSSILNLNCKEKDWRIGITICEDIWVEQSLQNEKILGKDPLRSLEKEKLDLLINLSASPFIQSKSLLRQKIAAKAAIRLSCPLIYVNQIGGNDELIFDGSSFTLDREGKLQQELSAFKESVALCDITSLTQKQSISRTDTTSQELLFRALVLGVKDYAKKCNFDSAIIGLSGGIDSALVATIAVAALGISKVHGVLMPSPWSSYGSVEDATTLANRLGIDHQKIPISDLMNSFNDVLSSSTWGPPTGITAENLQSRIRGTILMALANQKKHLLLSTGNKSELAVGYCTLYGDMNGGLSVIGDLYKTSVFKLCNWIDSESSQKCRKDFSLPEKGEVISSEIRNKPPSAELRPEQLDSDSLPDYCILDQILKGLIEHHLPTEVLIEKGFEKKLVNKVVNLLKNAEFKRYQAPPLLKISNQAFGSGWKRPIASG</sequence>
<evidence type="ECO:0000256" key="5">
    <source>
        <dbReference type="ARBA" id="ARBA00022840"/>
    </source>
</evidence>
<feature type="binding site" evidence="7">
    <location>
        <position position="193"/>
    </location>
    <ligand>
        <name>L-glutamine</name>
        <dbReference type="ChEBI" id="CHEBI:58359"/>
    </ligand>
</feature>
<dbReference type="GO" id="GO:0008795">
    <property type="term" value="F:NAD+ synthase activity"/>
    <property type="evidence" value="ECO:0007669"/>
    <property type="project" value="UniProtKB-UniRule"/>
</dbReference>
<dbReference type="PANTHER" id="PTHR23090">
    <property type="entry name" value="NH 3 /GLUTAMINE-DEPENDENT NAD + SYNTHETASE"/>
    <property type="match status" value="1"/>
</dbReference>
<comment type="similarity">
    <text evidence="9">Belongs to the NAD synthetase family.</text>
</comment>
<dbReference type="EC" id="6.3.5.1" evidence="7 8"/>
<comment type="caution">
    <text evidence="7">Lacks conserved residue(s) required for the propagation of feature annotation.</text>
</comment>
<keyword evidence="3 7" id="KW-0436">Ligase</keyword>
<evidence type="ECO:0000313" key="12">
    <source>
        <dbReference type="Proteomes" id="UP000247807"/>
    </source>
</evidence>
<dbReference type="GO" id="GO:0005737">
    <property type="term" value="C:cytoplasm"/>
    <property type="evidence" value="ECO:0007669"/>
    <property type="project" value="InterPro"/>
</dbReference>
<dbReference type="Gene3D" id="3.60.110.10">
    <property type="entry name" value="Carbon-nitrogen hydrolase"/>
    <property type="match status" value="1"/>
</dbReference>
<feature type="binding site" evidence="7">
    <location>
        <position position="540"/>
    </location>
    <ligand>
        <name>deamido-NAD(+)</name>
        <dbReference type="ChEBI" id="CHEBI:58437"/>
        <note>ligand shared between two neighboring subunits</note>
    </ligand>
</feature>
<dbReference type="AlphaFoldDB" id="A0A318R2F7"/>
<dbReference type="HAMAP" id="MF_02090">
    <property type="entry name" value="NadE_glutamine_dep"/>
    <property type="match status" value="1"/>
</dbReference>
<name>A0A318R2F7_PROMR</name>
<comment type="pathway">
    <text evidence="1 7 8">Cofactor biosynthesis; NAD(+) biosynthesis; NAD(+) from deamido-NAD(+) (L-Gln route): step 1/1.</text>
</comment>
<dbReference type="Proteomes" id="UP000247807">
    <property type="component" value="Unassembled WGS sequence"/>
</dbReference>
<dbReference type="GO" id="GO:0005524">
    <property type="term" value="F:ATP binding"/>
    <property type="evidence" value="ECO:0007669"/>
    <property type="project" value="UniProtKB-UniRule"/>
</dbReference>
<dbReference type="Gene3D" id="3.40.50.620">
    <property type="entry name" value="HUPs"/>
    <property type="match status" value="1"/>
</dbReference>
<feature type="binding site" evidence="7">
    <location>
        <position position="199"/>
    </location>
    <ligand>
        <name>L-glutamine</name>
        <dbReference type="ChEBI" id="CHEBI:58359"/>
    </ligand>
</feature>
<evidence type="ECO:0000256" key="2">
    <source>
        <dbReference type="ARBA" id="ARBA00007145"/>
    </source>
</evidence>
<accession>A0A318R2F7</accession>
<evidence type="ECO:0000256" key="3">
    <source>
        <dbReference type="ARBA" id="ARBA00022598"/>
    </source>
</evidence>
<protein>
    <recommendedName>
        <fullName evidence="7 8">Glutamine-dependent NAD(+) synthetase</fullName>
        <ecNumber evidence="7 8">6.3.5.1</ecNumber>
    </recommendedName>
    <alternativeName>
        <fullName evidence="7 8">NAD(+) synthase [glutamine-hydrolyzing]</fullName>
    </alternativeName>
</protein>
<dbReference type="NCBIfam" id="TIGR00552">
    <property type="entry name" value="nadE"/>
    <property type="match status" value="1"/>
</dbReference>
<dbReference type="InterPro" id="IPR014445">
    <property type="entry name" value="Gln-dep_NAD_synthase"/>
</dbReference>
<evidence type="ECO:0000259" key="10">
    <source>
        <dbReference type="PROSITE" id="PS50263"/>
    </source>
</evidence>
<dbReference type="PANTHER" id="PTHR23090:SF9">
    <property type="entry name" value="GLUTAMINE-DEPENDENT NAD(+) SYNTHETASE"/>
    <property type="match status" value="1"/>
</dbReference>
<feature type="active site" description="For glutaminase activity" evidence="7">
    <location>
        <position position="116"/>
    </location>
</feature>
<dbReference type="EMBL" id="QJUE01000005">
    <property type="protein sequence ID" value="PYE01317.1"/>
    <property type="molecule type" value="Genomic_DNA"/>
</dbReference>
<comment type="caution">
    <text evidence="11">The sequence shown here is derived from an EMBL/GenBank/DDBJ whole genome shotgun (WGS) entry which is preliminary data.</text>
</comment>
<keyword evidence="5 7" id="KW-0067">ATP-binding</keyword>
<dbReference type="SUPFAM" id="SSF52402">
    <property type="entry name" value="Adenine nucleotide alpha hydrolases-like"/>
    <property type="match status" value="1"/>
</dbReference>
<dbReference type="InterPro" id="IPR003694">
    <property type="entry name" value="NAD_synthase"/>
</dbReference>
<evidence type="ECO:0000313" key="11">
    <source>
        <dbReference type="EMBL" id="PYE01317.1"/>
    </source>
</evidence>
<dbReference type="GO" id="GO:0004359">
    <property type="term" value="F:glutaminase activity"/>
    <property type="evidence" value="ECO:0007669"/>
    <property type="project" value="InterPro"/>
</dbReference>
<feature type="binding site" evidence="7">
    <location>
        <position position="416"/>
    </location>
    <ligand>
        <name>deamido-NAD(+)</name>
        <dbReference type="ChEBI" id="CHEBI:58437"/>
        <note>ligand shared between two neighboring subunits</note>
    </ligand>
</feature>
<feature type="domain" description="CN hydrolase" evidence="10">
    <location>
        <begin position="1"/>
        <end position="263"/>
    </location>
</feature>
<dbReference type="InterPro" id="IPR003010">
    <property type="entry name" value="C-N_Hydrolase"/>
</dbReference>
<dbReference type="InterPro" id="IPR014729">
    <property type="entry name" value="Rossmann-like_a/b/a_fold"/>
</dbReference>
<reference evidence="11 12" key="1">
    <citation type="journal article" date="2018" name="Appl. Environ. Microbiol.">
        <title>Genome rearrangement shapes Prochlorococcus ecological adaptation.</title>
        <authorList>
            <person name="Yan W."/>
            <person name="Wei S."/>
            <person name="Wang Q."/>
            <person name="Xiao X."/>
            <person name="Zeng Q."/>
            <person name="Jiao N."/>
            <person name="Zhang R."/>
        </authorList>
    </citation>
    <scope>NUCLEOTIDE SEQUENCE [LARGE SCALE GENOMIC DNA]</scope>
    <source>
        <strain evidence="11 12">XMU1408</strain>
    </source>
</reference>
<feature type="active site" description="Proton acceptor; for glutaminase activity" evidence="7">
    <location>
        <position position="41"/>
    </location>
</feature>
<dbReference type="PROSITE" id="PS50263">
    <property type="entry name" value="CN_HYDROLASE"/>
    <property type="match status" value="1"/>
</dbReference>
<dbReference type="GO" id="GO:0009435">
    <property type="term" value="P:NAD+ biosynthetic process"/>
    <property type="evidence" value="ECO:0007669"/>
    <property type="project" value="UniProtKB-UniRule"/>
</dbReference>
<feature type="binding site" evidence="7">
    <location>
        <position position="387"/>
    </location>
    <ligand>
        <name>deamido-NAD(+)</name>
        <dbReference type="ChEBI" id="CHEBI:58437"/>
        <note>ligand shared between two neighboring subunits</note>
    </ligand>
</feature>
<evidence type="ECO:0000256" key="6">
    <source>
        <dbReference type="ARBA" id="ARBA00023027"/>
    </source>
</evidence>
<evidence type="ECO:0000256" key="8">
    <source>
        <dbReference type="PIRNR" id="PIRNR006630"/>
    </source>
</evidence>
<dbReference type="InterPro" id="IPR036526">
    <property type="entry name" value="C-N_Hydrolase_sf"/>
</dbReference>
<dbReference type="UniPathway" id="UPA00253">
    <property type="reaction ID" value="UER00334"/>
</dbReference>
<evidence type="ECO:0000256" key="1">
    <source>
        <dbReference type="ARBA" id="ARBA00005188"/>
    </source>
</evidence>
<comment type="similarity">
    <text evidence="2 7 8">In the C-terminal section; belongs to the NAD synthetase family.</text>
</comment>
<evidence type="ECO:0000256" key="4">
    <source>
        <dbReference type="ARBA" id="ARBA00022741"/>
    </source>
</evidence>
<dbReference type="InterPro" id="IPR022310">
    <property type="entry name" value="NAD/GMP_synthase"/>
</dbReference>
<dbReference type="CDD" id="cd07570">
    <property type="entry name" value="GAT_Gln-NAD-synth"/>
    <property type="match status" value="1"/>
</dbReference>
<feature type="binding site" evidence="7">
    <location>
        <position position="411"/>
    </location>
    <ligand>
        <name>ATP</name>
        <dbReference type="ChEBI" id="CHEBI:30616"/>
    </ligand>
</feature>
<dbReference type="Pfam" id="PF00795">
    <property type="entry name" value="CN_hydrolase"/>
    <property type="match status" value="1"/>
</dbReference>
<dbReference type="PIRSF" id="PIRSF006630">
    <property type="entry name" value="NADS_GAT"/>
    <property type="match status" value="1"/>
</dbReference>
<dbReference type="FunFam" id="3.40.50.620:FF:000106">
    <property type="entry name" value="Glutamine-dependent NAD(+) synthetase"/>
    <property type="match status" value="1"/>
</dbReference>
<dbReference type="CDD" id="cd00553">
    <property type="entry name" value="NAD_synthase"/>
    <property type="match status" value="1"/>
</dbReference>
<feature type="binding site" evidence="7">
    <location>
        <position position="122"/>
    </location>
    <ligand>
        <name>L-glutamine</name>
        <dbReference type="ChEBI" id="CHEBI:58359"/>
    </ligand>
</feature>
<proteinExistence type="inferred from homology"/>
<dbReference type="RefSeq" id="WP_158467147.1">
    <property type="nucleotide sequence ID" value="NZ_QJUE01000005.1"/>
</dbReference>